<sequence>METKNFREVTSMNKQKRTEKPITWGGYLKFCGVFTVISTIISAVYFIALFEPAWWIGFRKTVSKLFNGWARRRSRF</sequence>
<name>A0A8S5QFT4_9CAUD</name>
<proteinExistence type="predicted"/>
<feature type="transmembrane region" description="Helical" evidence="1">
    <location>
        <begin position="27"/>
        <end position="50"/>
    </location>
</feature>
<evidence type="ECO:0000256" key="1">
    <source>
        <dbReference type="SAM" id="Phobius"/>
    </source>
</evidence>
<accession>A0A8S5QFT4</accession>
<keyword evidence="1" id="KW-0472">Membrane</keyword>
<keyword evidence="1" id="KW-0812">Transmembrane</keyword>
<evidence type="ECO:0000313" key="2">
    <source>
        <dbReference type="EMBL" id="DAE18119.1"/>
    </source>
</evidence>
<keyword evidence="1" id="KW-1133">Transmembrane helix</keyword>
<dbReference type="EMBL" id="BK015651">
    <property type="protein sequence ID" value="DAE18119.1"/>
    <property type="molecule type" value="Genomic_DNA"/>
</dbReference>
<reference evidence="2" key="1">
    <citation type="journal article" date="2021" name="Proc. Natl. Acad. Sci. U.S.A.">
        <title>A Catalog of Tens of Thousands of Viruses from Human Metagenomes Reveals Hidden Associations with Chronic Diseases.</title>
        <authorList>
            <person name="Tisza M.J."/>
            <person name="Buck C.B."/>
        </authorList>
    </citation>
    <scope>NUCLEOTIDE SEQUENCE</scope>
    <source>
        <strain evidence="2">CtEBu1</strain>
    </source>
</reference>
<organism evidence="2">
    <name type="scientific">Siphoviridae sp. ctEBu1</name>
    <dbReference type="NCBI Taxonomy" id="2825393"/>
    <lineage>
        <taxon>Viruses</taxon>
        <taxon>Duplodnaviria</taxon>
        <taxon>Heunggongvirae</taxon>
        <taxon>Uroviricota</taxon>
        <taxon>Caudoviricetes</taxon>
    </lineage>
</organism>
<protein>
    <submittedName>
        <fullName evidence="2">Uncharacterized protein</fullName>
    </submittedName>
</protein>